<feature type="domain" description="NB-ARC" evidence="2">
    <location>
        <begin position="374"/>
        <end position="553"/>
    </location>
</feature>
<comment type="caution">
    <text evidence="3">The sequence shown here is derived from an EMBL/GenBank/DDBJ whole genome shotgun (WGS) entry which is preliminary data.</text>
</comment>
<evidence type="ECO:0000256" key="1">
    <source>
        <dbReference type="PROSITE-ProRule" id="PRU00339"/>
    </source>
</evidence>
<dbReference type="PANTHER" id="PTHR46082">
    <property type="entry name" value="ATP/GTP-BINDING PROTEIN-RELATED"/>
    <property type="match status" value="1"/>
</dbReference>
<dbReference type="PRINTS" id="PR00381">
    <property type="entry name" value="KINESINLIGHT"/>
</dbReference>
<feature type="repeat" description="TPR" evidence="1">
    <location>
        <begin position="914"/>
        <end position="947"/>
    </location>
</feature>
<feature type="repeat" description="TPR" evidence="1">
    <location>
        <begin position="998"/>
        <end position="1031"/>
    </location>
</feature>
<evidence type="ECO:0000313" key="4">
    <source>
        <dbReference type="Proteomes" id="UP000614610"/>
    </source>
</evidence>
<name>A0A8H8V9A6_ORBOL</name>
<reference evidence="3" key="1">
    <citation type="submission" date="2019-06" db="EMBL/GenBank/DDBJ databases">
        <authorList>
            <person name="Palmer J.M."/>
        </authorList>
    </citation>
    <scope>NUCLEOTIDE SEQUENCE</scope>
    <source>
        <strain evidence="3">TWF679</strain>
    </source>
</reference>
<dbReference type="Proteomes" id="UP000614610">
    <property type="component" value="Unassembled WGS sequence"/>
</dbReference>
<organism evidence="3 4">
    <name type="scientific">Orbilia oligospora</name>
    <name type="common">Nematode-trapping fungus</name>
    <name type="synonym">Arthrobotrys oligospora</name>
    <dbReference type="NCBI Taxonomy" id="2813651"/>
    <lineage>
        <taxon>Eukaryota</taxon>
        <taxon>Fungi</taxon>
        <taxon>Dikarya</taxon>
        <taxon>Ascomycota</taxon>
        <taxon>Pezizomycotina</taxon>
        <taxon>Orbiliomycetes</taxon>
        <taxon>Orbiliales</taxon>
        <taxon>Orbiliaceae</taxon>
        <taxon>Orbilia</taxon>
    </lineage>
</organism>
<dbReference type="SUPFAM" id="SSF52540">
    <property type="entry name" value="P-loop containing nucleoside triphosphate hydrolases"/>
    <property type="match status" value="1"/>
</dbReference>
<keyword evidence="1" id="KW-0802">TPR repeat</keyword>
<dbReference type="InterPro" id="IPR027417">
    <property type="entry name" value="P-loop_NTPase"/>
</dbReference>
<dbReference type="InterPro" id="IPR019734">
    <property type="entry name" value="TPR_rpt"/>
</dbReference>
<accession>A0A8H8V9A6</accession>
<dbReference type="InterPro" id="IPR053137">
    <property type="entry name" value="NLR-like"/>
</dbReference>
<evidence type="ECO:0000313" key="3">
    <source>
        <dbReference type="EMBL" id="KAF3210862.1"/>
    </source>
</evidence>
<dbReference type="SMART" id="SM00028">
    <property type="entry name" value="TPR"/>
    <property type="match status" value="14"/>
</dbReference>
<dbReference type="OrthoDB" id="1658288at2759"/>
<feature type="repeat" description="TPR" evidence="1">
    <location>
        <begin position="787"/>
        <end position="820"/>
    </location>
</feature>
<dbReference type="Pfam" id="PF13374">
    <property type="entry name" value="TPR_10"/>
    <property type="match status" value="3"/>
</dbReference>
<dbReference type="InterPro" id="IPR011990">
    <property type="entry name" value="TPR-like_helical_dom_sf"/>
</dbReference>
<dbReference type="Gene3D" id="3.40.50.300">
    <property type="entry name" value="P-loop containing nucleotide triphosphate hydrolases"/>
    <property type="match status" value="1"/>
</dbReference>
<dbReference type="PROSITE" id="PS50005">
    <property type="entry name" value="TPR"/>
    <property type="match status" value="4"/>
</dbReference>
<dbReference type="EMBL" id="WIWT01000036">
    <property type="protein sequence ID" value="KAF3210862.1"/>
    <property type="molecule type" value="Genomic_DNA"/>
</dbReference>
<dbReference type="Pfam" id="PF13176">
    <property type="entry name" value="TPR_7"/>
    <property type="match status" value="1"/>
</dbReference>
<dbReference type="Pfam" id="PF00931">
    <property type="entry name" value="NB-ARC"/>
    <property type="match status" value="1"/>
</dbReference>
<dbReference type="Gene3D" id="1.25.40.10">
    <property type="entry name" value="Tetratricopeptide repeat domain"/>
    <property type="match status" value="5"/>
</dbReference>
<gene>
    <name evidence="3" type="ORF">TWF679_006650</name>
</gene>
<dbReference type="Gene3D" id="3.40.50.1580">
    <property type="entry name" value="Nucleoside phosphorylase domain"/>
    <property type="match status" value="1"/>
</dbReference>
<dbReference type="Pfam" id="PF13424">
    <property type="entry name" value="TPR_12"/>
    <property type="match status" value="4"/>
</dbReference>
<protein>
    <recommendedName>
        <fullName evidence="2">NB-ARC domain-containing protein</fullName>
    </recommendedName>
</protein>
<dbReference type="SUPFAM" id="SSF48452">
    <property type="entry name" value="TPR-like"/>
    <property type="match status" value="4"/>
</dbReference>
<dbReference type="SUPFAM" id="SSF53167">
    <property type="entry name" value="Purine and uridine phosphorylases"/>
    <property type="match status" value="1"/>
</dbReference>
<dbReference type="InterPro" id="IPR002182">
    <property type="entry name" value="NB-ARC"/>
</dbReference>
<evidence type="ECO:0000259" key="2">
    <source>
        <dbReference type="Pfam" id="PF00931"/>
    </source>
</evidence>
<dbReference type="InterPro" id="IPR035994">
    <property type="entry name" value="Nucleoside_phosphorylase_sf"/>
</dbReference>
<proteinExistence type="predicted"/>
<sequence length="1412" mass="160488">MATKLQRSRNDYTVGWICAIPIEIEAARKILDGIHPKLKVPADDENCYEFGEINGHNVVISWLPRTKYGTTNAALVANCMRKTFKRLRFGLMIGVGGGAPSPFNDIRLGDIVVSQPTDRSGGVIQYDFGKAMEKGEFKMIESLNAPPRILLSGVAAMAAIDPIKLGRRIFDVAWDIEKEDEERGGRFSYPGEDTDKLFRGNYLHVPGEGRWMDTCNACACDTSTIVTRSKRQSSHPQIHYGVIASGNQVMKDGVKRDQISTETGALCFEMEAAGLMDNFPCLVVRGICDYSDGHKNKRWQPYAALVAAVYAKELLSQIPAACEDETEIHLGRRIIDEVNLALPLRMPFPRNHTFVGRKEKLSEIHEYFTRTQFSNTPRIFALVGTGGMGKTQIAIEYAYRHHGSYYTAVLWVSAANEETIRTSFIDIMEHIIEEQARITWPESTPDYEMISRKLGIAGLVNSRGEIIVDSEIIINDIQKALFHWLQLSKNSKWLLIIDNADDLENFDIQKYIPNHGSGDIFVTSRRPEFSHVAEQANLEQLDKDSAINLLSSLAHITVPRKDVEHELVAVVTKLGFMPLAISHAGYFMQQTKVSPGEYLLHYEEAFMDAQARIPRFGWNYRRDKASTTWEMSFSRVEKENTEAAFLLLMCSYLNYEEISEDLWDTERFNRVEFREMVGLLSSYSLVMVVGTGIFSVHPVVHSWARERLAQSERFAVLKDVLILLGNASGRDKMSRDGNNWDPREERMILAHLRYLDQYFDPSASESFFHQEETKTGVETTAENKNLAIALYNIAVVYKNGGKYDKAIQWYEQVLPRYEKAFGKDHISTLQVIADIATVYHSQGDYDTALHYYKQAFFSCRKIFGKNHISTLSAMGNISSLYIDQHRYNKAGKYYQRVLAGCRRHNLSENNPLIFRAVGDVATVYGKLGEYDEALRWYERAIASSEKFFGKDHPSTLRTVSTLASIYYDQKEYSVAMQLYKQVLDGRERVLGEDHPLTLETINSLASVYQNQGSYDVAIQLYEKALTGREKCWGENHPFTFETFYNLASVYHNQGSYDVAIQLFERVLTGGEKCWGEDHPMTIETINSLALAYQYQGSYDVAIQLFQKALPGRKKCWGEDHPLTIETVKSLASIYQNQGSYDVAIQLYEQVLIDGEKYLGEDHPLTLAAICNISSIYTQQNRYDEAIQWTRRAFTSYEKFFGTHHPETVDLTNNIASLYCRQGKFKKALLWCKRALVGRGKALGGSKLSSQDYLQMFDLVHTIASIQRGLGQCNEAIKWYKRALIGKAKALANGTASGKDCQPTLDGVHHILEQIASIYKHHGKYDKAIQWYKRELFSRRRIFGRIHPSTVNAIRDIASVYKKKGMRNKAMRWYKRYKRLATAEGGGGVGRTLPSNVVEISVNRPKKRTKPSP</sequence>
<dbReference type="GO" id="GO:0009116">
    <property type="term" value="P:nucleoside metabolic process"/>
    <property type="evidence" value="ECO:0007669"/>
    <property type="project" value="InterPro"/>
</dbReference>
<dbReference type="GO" id="GO:0043531">
    <property type="term" value="F:ADP binding"/>
    <property type="evidence" value="ECO:0007669"/>
    <property type="project" value="InterPro"/>
</dbReference>
<dbReference type="GO" id="GO:0003824">
    <property type="term" value="F:catalytic activity"/>
    <property type="evidence" value="ECO:0007669"/>
    <property type="project" value="InterPro"/>
</dbReference>
<dbReference type="PANTHER" id="PTHR46082:SF11">
    <property type="entry name" value="AAA+ ATPASE DOMAIN-CONTAINING PROTEIN-RELATED"/>
    <property type="match status" value="1"/>
</dbReference>
<feature type="repeat" description="TPR" evidence="1">
    <location>
        <begin position="1040"/>
        <end position="1073"/>
    </location>
</feature>